<dbReference type="AlphaFoldDB" id="A0AAD4LV58"/>
<organism evidence="1 2">
    <name type="scientific">Multifurca ochricompacta</name>
    <dbReference type="NCBI Taxonomy" id="376703"/>
    <lineage>
        <taxon>Eukaryota</taxon>
        <taxon>Fungi</taxon>
        <taxon>Dikarya</taxon>
        <taxon>Basidiomycota</taxon>
        <taxon>Agaricomycotina</taxon>
        <taxon>Agaricomycetes</taxon>
        <taxon>Russulales</taxon>
        <taxon>Russulaceae</taxon>
        <taxon>Multifurca</taxon>
    </lineage>
</organism>
<evidence type="ECO:0008006" key="3">
    <source>
        <dbReference type="Google" id="ProtNLM"/>
    </source>
</evidence>
<keyword evidence="2" id="KW-1185">Reference proteome</keyword>
<dbReference type="Proteomes" id="UP001203297">
    <property type="component" value="Unassembled WGS sequence"/>
</dbReference>
<evidence type="ECO:0000313" key="2">
    <source>
        <dbReference type="Proteomes" id="UP001203297"/>
    </source>
</evidence>
<comment type="caution">
    <text evidence="1">The sequence shown here is derived from an EMBL/GenBank/DDBJ whole genome shotgun (WGS) entry which is preliminary data.</text>
</comment>
<accession>A0AAD4LV58</accession>
<sequence length="87" mass="9825">MSIRHEKKKKLFGSLVIVFPTAHEGGTLHLRHRGQEGIFDSGLELAKLRTPTIGYIAFFSDIEHEVAPGLLLRRIQVRKAALTHQLQ</sequence>
<gene>
    <name evidence="1" type="ORF">B0F90DRAFT_1774621</name>
</gene>
<evidence type="ECO:0000313" key="1">
    <source>
        <dbReference type="EMBL" id="KAI0291804.1"/>
    </source>
</evidence>
<reference evidence="1" key="1">
    <citation type="journal article" date="2022" name="New Phytol.">
        <title>Evolutionary transition to the ectomycorrhizal habit in the genomes of a hyperdiverse lineage of mushroom-forming fungi.</title>
        <authorList>
            <person name="Looney B."/>
            <person name="Miyauchi S."/>
            <person name="Morin E."/>
            <person name="Drula E."/>
            <person name="Courty P.E."/>
            <person name="Kohler A."/>
            <person name="Kuo A."/>
            <person name="LaButti K."/>
            <person name="Pangilinan J."/>
            <person name="Lipzen A."/>
            <person name="Riley R."/>
            <person name="Andreopoulos W."/>
            <person name="He G."/>
            <person name="Johnson J."/>
            <person name="Nolan M."/>
            <person name="Tritt A."/>
            <person name="Barry K.W."/>
            <person name="Grigoriev I.V."/>
            <person name="Nagy L.G."/>
            <person name="Hibbett D."/>
            <person name="Henrissat B."/>
            <person name="Matheny P.B."/>
            <person name="Labbe J."/>
            <person name="Martin F.M."/>
        </authorList>
    </citation>
    <scope>NUCLEOTIDE SEQUENCE</scope>
    <source>
        <strain evidence="1">BPL690</strain>
    </source>
</reference>
<protein>
    <recommendedName>
        <fullName evidence="3">Prolyl 4-hydroxylase alpha subunit Fe(2+) 2OG dioxygenase domain-containing protein</fullName>
    </recommendedName>
</protein>
<name>A0AAD4LV58_9AGAM</name>
<dbReference type="EMBL" id="WTXG01000143">
    <property type="protein sequence ID" value="KAI0291804.1"/>
    <property type="molecule type" value="Genomic_DNA"/>
</dbReference>
<proteinExistence type="predicted"/>